<dbReference type="AlphaFoldDB" id="A0A1E1W6P5"/>
<proteinExistence type="predicted"/>
<protein>
    <submittedName>
        <fullName evidence="1">Uncharacterized protein</fullName>
    </submittedName>
</protein>
<reference evidence="1" key="1">
    <citation type="submission" date="2015-09" db="EMBL/GenBank/DDBJ databases">
        <title>De novo assembly of Pectinophora gossypiella (Pink Bollworm) gut transcriptome.</title>
        <authorList>
            <person name="Tassone E.E."/>
        </authorList>
    </citation>
    <scope>NUCLEOTIDE SEQUENCE</scope>
</reference>
<accession>A0A1E1W6P5</accession>
<dbReference type="EMBL" id="GDQN01008396">
    <property type="protein sequence ID" value="JAT82658.1"/>
    <property type="molecule type" value="Transcribed_RNA"/>
</dbReference>
<name>A0A1E1W6P5_PECGO</name>
<sequence length="150" mass="17222">CGPITRLSESKMTRASGQSSRWSPLLLIFNETMQDSLVTIVEIKTRLHAQDMNISIYNVQKCLTDFVPKFFDQLLVDSYTNGCAYLKVVNASISDLVKDKWRSNKTQFSKKWSPLVRLLKENSNEVNKDPLYLTLFAANLTYKDIVTTIY</sequence>
<gene>
    <name evidence="1" type="ORF">g.16864</name>
</gene>
<feature type="non-terminal residue" evidence="1">
    <location>
        <position position="1"/>
    </location>
</feature>
<organism evidence="1">
    <name type="scientific">Pectinophora gossypiella</name>
    <name type="common">Cotton pink bollworm</name>
    <name type="synonym">Depressaria gossypiella</name>
    <dbReference type="NCBI Taxonomy" id="13191"/>
    <lineage>
        <taxon>Eukaryota</taxon>
        <taxon>Metazoa</taxon>
        <taxon>Ecdysozoa</taxon>
        <taxon>Arthropoda</taxon>
        <taxon>Hexapoda</taxon>
        <taxon>Insecta</taxon>
        <taxon>Pterygota</taxon>
        <taxon>Neoptera</taxon>
        <taxon>Endopterygota</taxon>
        <taxon>Lepidoptera</taxon>
        <taxon>Glossata</taxon>
        <taxon>Ditrysia</taxon>
        <taxon>Gelechioidea</taxon>
        <taxon>Gelechiidae</taxon>
        <taxon>Apatetrinae</taxon>
        <taxon>Pectinophora</taxon>
    </lineage>
</organism>
<evidence type="ECO:0000313" key="1">
    <source>
        <dbReference type="EMBL" id="JAT82658.1"/>
    </source>
</evidence>